<comment type="caution">
    <text evidence="2">The sequence shown here is derived from an EMBL/GenBank/DDBJ whole genome shotgun (WGS) entry which is preliminary data.</text>
</comment>
<proteinExistence type="predicted"/>
<dbReference type="Proteomes" id="UP001283361">
    <property type="component" value="Unassembled WGS sequence"/>
</dbReference>
<protein>
    <submittedName>
        <fullName evidence="2">Uncharacterized protein</fullName>
    </submittedName>
</protein>
<feature type="compositionally biased region" description="Polar residues" evidence="1">
    <location>
        <begin position="173"/>
        <end position="184"/>
    </location>
</feature>
<evidence type="ECO:0000313" key="3">
    <source>
        <dbReference type="Proteomes" id="UP001283361"/>
    </source>
</evidence>
<name>A0AAE1DII3_9GAST</name>
<organism evidence="2 3">
    <name type="scientific">Elysia crispata</name>
    <name type="common">lettuce slug</name>
    <dbReference type="NCBI Taxonomy" id="231223"/>
    <lineage>
        <taxon>Eukaryota</taxon>
        <taxon>Metazoa</taxon>
        <taxon>Spiralia</taxon>
        <taxon>Lophotrochozoa</taxon>
        <taxon>Mollusca</taxon>
        <taxon>Gastropoda</taxon>
        <taxon>Heterobranchia</taxon>
        <taxon>Euthyneura</taxon>
        <taxon>Panpulmonata</taxon>
        <taxon>Sacoglossa</taxon>
        <taxon>Placobranchoidea</taxon>
        <taxon>Plakobranchidae</taxon>
        <taxon>Elysia</taxon>
    </lineage>
</organism>
<feature type="region of interest" description="Disordered" evidence="1">
    <location>
        <begin position="162"/>
        <end position="199"/>
    </location>
</feature>
<accession>A0AAE1DII3</accession>
<keyword evidence="3" id="KW-1185">Reference proteome</keyword>
<gene>
    <name evidence="2" type="ORF">RRG08_066526</name>
</gene>
<reference evidence="2" key="1">
    <citation type="journal article" date="2023" name="G3 (Bethesda)">
        <title>A reference genome for the long-term kleptoplast-retaining sea slug Elysia crispata morphotype clarki.</title>
        <authorList>
            <person name="Eastman K.E."/>
            <person name="Pendleton A.L."/>
            <person name="Shaikh M.A."/>
            <person name="Suttiyut T."/>
            <person name="Ogas R."/>
            <person name="Tomko P."/>
            <person name="Gavelis G."/>
            <person name="Widhalm J.R."/>
            <person name="Wisecaver J.H."/>
        </authorList>
    </citation>
    <scope>NUCLEOTIDE SEQUENCE</scope>
    <source>
        <strain evidence="2">ECLA1</strain>
    </source>
</reference>
<sequence>MAPYTAYSLRPSHDTLQPPALAPHLTLLTATGPRTIHYNLRLSHLILHCSQHPALARYITTSGSRTSPYTAHSIRLSHDTLQPPALAPHLTLLTASGSRNIPYNLQLPHVTLHCLQPPALAYHLPFSACRTCRPGHPDAIIHGKHKPASWSARLVLAQYSRDKPKQGPRFRASVTTQQECSSTRDLPPRQAPVTTSTRPAAGKTCVIDGRVQQREGRGGLVGNGPLETGDFHLCWRFAKLISRIEQGPEKGRKNASHVSYVTCTVRDTDPMFIYRPGPEVPAVLHQPDLFLSSSSAPILREDADDWRRSL</sequence>
<evidence type="ECO:0000313" key="2">
    <source>
        <dbReference type="EMBL" id="KAK3771782.1"/>
    </source>
</evidence>
<dbReference type="AlphaFoldDB" id="A0AAE1DII3"/>
<evidence type="ECO:0000256" key="1">
    <source>
        <dbReference type="SAM" id="MobiDB-lite"/>
    </source>
</evidence>
<dbReference type="EMBL" id="JAWDGP010003682">
    <property type="protein sequence ID" value="KAK3771782.1"/>
    <property type="molecule type" value="Genomic_DNA"/>
</dbReference>